<reference evidence="16" key="2">
    <citation type="journal article" date="2017" name="Sci. Adv.">
        <title>A tail of two voltages: Proteomic comparison of the three electric organs of the electric eel.</title>
        <authorList>
            <person name="Traeger L.L."/>
            <person name="Sabat G."/>
            <person name="Barrett-Wilt G.A."/>
            <person name="Wells G.B."/>
            <person name="Sussman M.R."/>
        </authorList>
    </citation>
    <scope>NUCLEOTIDE SEQUENCE [LARGE SCALE GENOMIC DNA]</scope>
</reference>
<dbReference type="PROSITE" id="PS00162">
    <property type="entry name" value="ALPHA_CA_1"/>
    <property type="match status" value="1"/>
</dbReference>
<keyword evidence="10" id="KW-0449">Lipoprotein</keyword>
<dbReference type="Gene3D" id="3.10.200.10">
    <property type="entry name" value="Alpha carbonic anhydrase"/>
    <property type="match status" value="1"/>
</dbReference>
<dbReference type="InterPro" id="IPR023561">
    <property type="entry name" value="Carbonic_anhydrase_a-class"/>
</dbReference>
<proteinExistence type="inferred from homology"/>
<keyword evidence="5" id="KW-0472">Membrane</keyword>
<evidence type="ECO:0000256" key="11">
    <source>
        <dbReference type="ARBA" id="ARBA00045603"/>
    </source>
</evidence>
<keyword evidence="16" id="KW-1185">Reference proteome</keyword>
<dbReference type="OMA" id="EMNTEMK"/>
<keyword evidence="8" id="KW-0325">Glycoprotein</keyword>
<comment type="catalytic activity">
    <reaction evidence="12">
        <text>hydrogencarbonate + H(+) = CO2 + H2O</text>
        <dbReference type="Rhea" id="RHEA:10748"/>
        <dbReference type="ChEBI" id="CHEBI:15377"/>
        <dbReference type="ChEBI" id="CHEBI:15378"/>
        <dbReference type="ChEBI" id="CHEBI:16526"/>
        <dbReference type="ChEBI" id="CHEBI:17544"/>
        <dbReference type="EC" id="4.2.1.1"/>
    </reaction>
    <physiologicalReaction direction="left-to-right" evidence="12">
        <dbReference type="Rhea" id="RHEA:10749"/>
    </physiologicalReaction>
    <physiologicalReaction direction="right-to-left" evidence="12">
        <dbReference type="Rhea" id="RHEA:10750"/>
    </physiologicalReaction>
</comment>
<evidence type="ECO:0000256" key="10">
    <source>
        <dbReference type="ARBA" id="ARBA00023288"/>
    </source>
</evidence>
<evidence type="ECO:0000256" key="3">
    <source>
        <dbReference type="ARBA" id="ARBA00011736"/>
    </source>
</evidence>
<dbReference type="Pfam" id="PF00194">
    <property type="entry name" value="Carb_anhydrase"/>
    <property type="match status" value="1"/>
</dbReference>
<reference evidence="16" key="1">
    <citation type="journal article" date="2014" name="Science">
        <title>Nonhuman genetics. Genomic basis for the convergent evolution of electric organs.</title>
        <authorList>
            <person name="Gallant J.R."/>
            <person name="Traeger L.L."/>
            <person name="Volkening J.D."/>
            <person name="Moffett H."/>
            <person name="Chen P.H."/>
            <person name="Novina C.D."/>
            <person name="Phillips G.N.Jr."/>
            <person name="Anand R."/>
            <person name="Wells G.B."/>
            <person name="Pinch M."/>
            <person name="Guth R."/>
            <person name="Unguez G.A."/>
            <person name="Albert J.S."/>
            <person name="Zakon H.H."/>
            <person name="Samanta M.P."/>
            <person name="Sussman M.R."/>
        </authorList>
    </citation>
    <scope>NUCLEOTIDE SEQUENCE [LARGE SCALE GENOMIC DNA]</scope>
</reference>
<dbReference type="GO" id="GO:0008270">
    <property type="term" value="F:zinc ion binding"/>
    <property type="evidence" value="ECO:0007669"/>
    <property type="project" value="UniProtKB-UniRule"/>
</dbReference>
<evidence type="ECO:0000256" key="12">
    <source>
        <dbReference type="ARBA" id="ARBA00049061"/>
    </source>
</evidence>
<keyword evidence="6 13" id="KW-0479">Metal-binding</keyword>
<dbReference type="GeneTree" id="ENSGT00940000155690"/>
<evidence type="ECO:0000313" key="16">
    <source>
        <dbReference type="Proteomes" id="UP000314983"/>
    </source>
</evidence>
<dbReference type="AlphaFoldDB" id="A0A4W4E5F2"/>
<organism evidence="15 16">
    <name type="scientific">Electrophorus electricus</name>
    <name type="common">Electric eel</name>
    <name type="synonym">Gymnotus electricus</name>
    <dbReference type="NCBI Taxonomy" id="8005"/>
    <lineage>
        <taxon>Eukaryota</taxon>
        <taxon>Metazoa</taxon>
        <taxon>Chordata</taxon>
        <taxon>Craniata</taxon>
        <taxon>Vertebrata</taxon>
        <taxon>Euteleostomi</taxon>
        <taxon>Actinopterygii</taxon>
        <taxon>Neopterygii</taxon>
        <taxon>Teleostei</taxon>
        <taxon>Ostariophysi</taxon>
        <taxon>Gymnotiformes</taxon>
        <taxon>Gymnotoidei</taxon>
        <taxon>Gymnotidae</taxon>
        <taxon>Electrophorus</taxon>
    </lineage>
</organism>
<comment type="subunit">
    <text evidence="3">Interacts with SLC4A4.</text>
</comment>
<evidence type="ECO:0000259" key="14">
    <source>
        <dbReference type="PROSITE" id="PS51144"/>
    </source>
</evidence>
<accession>A0A4W4E5F2</accession>
<reference evidence="15" key="4">
    <citation type="submission" date="2025-08" db="UniProtKB">
        <authorList>
            <consortium name="Ensembl"/>
        </authorList>
    </citation>
    <scope>IDENTIFICATION</scope>
</reference>
<keyword evidence="4" id="KW-1003">Cell membrane</keyword>
<dbReference type="GO" id="GO:0098552">
    <property type="term" value="C:side of membrane"/>
    <property type="evidence" value="ECO:0007669"/>
    <property type="project" value="UniProtKB-KW"/>
</dbReference>
<comment type="similarity">
    <text evidence="2 13">Belongs to the alpha-carbonic anhydrase family.</text>
</comment>
<evidence type="ECO:0000256" key="1">
    <source>
        <dbReference type="ARBA" id="ARBA00004609"/>
    </source>
</evidence>
<evidence type="ECO:0000256" key="6">
    <source>
        <dbReference type="ARBA" id="ARBA00022723"/>
    </source>
</evidence>
<dbReference type="PANTHER" id="PTHR18952">
    <property type="entry name" value="CARBONIC ANHYDRASE"/>
    <property type="match status" value="1"/>
</dbReference>
<evidence type="ECO:0000256" key="7">
    <source>
        <dbReference type="ARBA" id="ARBA00022833"/>
    </source>
</evidence>
<keyword evidence="5" id="KW-0336">GPI-anchor</keyword>
<dbReference type="Proteomes" id="UP000314983">
    <property type="component" value="Chromosome 15"/>
</dbReference>
<comment type="function">
    <text evidence="13">Reversible hydration of carbon dioxide.</text>
</comment>
<dbReference type="GO" id="GO:0005886">
    <property type="term" value="C:plasma membrane"/>
    <property type="evidence" value="ECO:0007669"/>
    <property type="project" value="UniProtKB-SubCell"/>
</dbReference>
<dbReference type="FunFam" id="3.10.200.10:FF:000003">
    <property type="entry name" value="Carbonic anhydrase 12"/>
    <property type="match status" value="1"/>
</dbReference>
<evidence type="ECO:0000256" key="5">
    <source>
        <dbReference type="ARBA" id="ARBA00022622"/>
    </source>
</evidence>
<reference evidence="15" key="3">
    <citation type="submission" date="2020-05" db="EMBL/GenBank/DDBJ databases">
        <title>Electrophorus electricus (electric eel) genome, fEleEle1, primary haplotype.</title>
        <authorList>
            <person name="Myers G."/>
            <person name="Meyer A."/>
            <person name="Fedrigo O."/>
            <person name="Formenti G."/>
            <person name="Rhie A."/>
            <person name="Tracey A."/>
            <person name="Sims Y."/>
            <person name="Jarvis E.D."/>
        </authorList>
    </citation>
    <scope>NUCLEOTIDE SEQUENCE [LARGE SCALE GENOMIC DNA]</scope>
</reference>
<name>A0A4W4E5F2_ELEEL</name>
<feature type="domain" description="Alpha-carbonic anhydrase" evidence="14">
    <location>
        <begin position="1"/>
        <end position="233"/>
    </location>
</feature>
<reference evidence="15" key="5">
    <citation type="submission" date="2025-09" db="UniProtKB">
        <authorList>
            <consortium name="Ensembl"/>
        </authorList>
    </citation>
    <scope>IDENTIFICATION</scope>
</reference>
<evidence type="ECO:0000256" key="13">
    <source>
        <dbReference type="RuleBase" id="RU367011"/>
    </source>
</evidence>
<dbReference type="PANTHER" id="PTHR18952:SF95">
    <property type="entry name" value="CARBONIC ANHYDRASE 4"/>
    <property type="match status" value="1"/>
</dbReference>
<evidence type="ECO:0000256" key="4">
    <source>
        <dbReference type="ARBA" id="ARBA00022475"/>
    </source>
</evidence>
<sequence length="258" mass="28459">CSSLQLGLCELSLTESPINIVTQRAVTEGTLTPLTFRGYQDMFDSIITNNGHTVKVNLSGHALVEGGDLQGPYKAVEFHFHWGRKGGPGSEHTVDGQQFPMEMHIVHIKDKYSSVSEAVADPSGVAVLGVLYQVSRNKKYETLINALAKVTQQGNFNTFIVPKGQYSYFRYTGSLTTPDCAESVIWTVLENTVHLSKQQLSAFSDLMFGNGSTMVETFRPVQPLNNRRVLYYSGCNAATVSNILVINTVLTMLLTVWE</sequence>
<dbReference type="SMART" id="SM01057">
    <property type="entry name" value="Carb_anhydrase"/>
    <property type="match status" value="1"/>
</dbReference>
<evidence type="ECO:0000256" key="8">
    <source>
        <dbReference type="ARBA" id="ARBA00023180"/>
    </source>
</evidence>
<dbReference type="EC" id="4.2.1.1" evidence="13"/>
<dbReference type="PROSITE" id="PS51144">
    <property type="entry name" value="ALPHA_CA_2"/>
    <property type="match status" value="1"/>
</dbReference>
<keyword evidence="7 13" id="KW-0862">Zinc</keyword>
<protein>
    <recommendedName>
        <fullName evidence="13">Carbonic anhydrase</fullName>
        <ecNumber evidence="13">4.2.1.1</ecNumber>
    </recommendedName>
</protein>
<dbReference type="InterPro" id="IPR001148">
    <property type="entry name" value="CA_dom"/>
</dbReference>
<evidence type="ECO:0000313" key="15">
    <source>
        <dbReference type="Ensembl" id="ENSEEEP00000007120.2"/>
    </source>
</evidence>
<dbReference type="SUPFAM" id="SSF51069">
    <property type="entry name" value="Carbonic anhydrase"/>
    <property type="match status" value="1"/>
</dbReference>
<comment type="subcellular location">
    <subcellularLocation>
        <location evidence="1">Cell membrane</location>
        <topology evidence="1">Lipid-anchor</topology>
        <topology evidence="1">GPI-anchor</topology>
    </subcellularLocation>
</comment>
<dbReference type="STRING" id="8005.ENSEEEP00000007120"/>
<dbReference type="InterPro" id="IPR018338">
    <property type="entry name" value="Carbonic_anhydrase_a-class_CS"/>
</dbReference>
<comment type="function">
    <text evidence="11">Catalyzes the reversible hydration of carbon dioxide into bicarbonate and protons and thus is essential to maintaining intracellular and extracellular pH. May stimulate the sodium/bicarbonate transporter activity of SLC4A4 that acts in pH homeostasis. It is essential for acid overload removal from the retina and retina epithelium, and acid release in the choriocapillaris in the choroid.</text>
</comment>
<keyword evidence="9 13" id="KW-0456">Lyase</keyword>
<dbReference type="InterPro" id="IPR036398">
    <property type="entry name" value="CA_dom_sf"/>
</dbReference>
<evidence type="ECO:0000256" key="9">
    <source>
        <dbReference type="ARBA" id="ARBA00023239"/>
    </source>
</evidence>
<comment type="cofactor">
    <cofactor evidence="13">
        <name>Zn(2+)</name>
        <dbReference type="ChEBI" id="CHEBI:29105"/>
    </cofactor>
</comment>
<evidence type="ECO:0000256" key="2">
    <source>
        <dbReference type="ARBA" id="ARBA00010718"/>
    </source>
</evidence>
<dbReference type="Ensembl" id="ENSEEET00000007219.2">
    <property type="protein sequence ID" value="ENSEEEP00000007120.2"/>
    <property type="gene ID" value="ENSEEEG00000003756.2"/>
</dbReference>
<dbReference type="GO" id="GO:0004089">
    <property type="term" value="F:carbonate dehydratase activity"/>
    <property type="evidence" value="ECO:0007669"/>
    <property type="project" value="UniProtKB-UniRule"/>
</dbReference>